<dbReference type="EMBL" id="GECZ01010118">
    <property type="protein sequence ID" value="JAS59651.1"/>
    <property type="molecule type" value="Transcribed_RNA"/>
</dbReference>
<name>A0A1B6GB43_9HEMI</name>
<evidence type="ECO:0000313" key="1">
    <source>
        <dbReference type="EMBL" id="JAS59651.1"/>
    </source>
</evidence>
<gene>
    <name evidence="1" type="ORF">g.30819</name>
</gene>
<sequence>MADHLYIVFAAVCIAGVFGADLKHLHVKYALWDGFYSVPLTINAIREDNPPKFVRMSHDEHLNVDLYSYPDDPRVSLLFDTHGNIAGLRTAYIKEDVGRRAASFNMSFNYSYDNKPMYTSGNYWGKDLWYTSVLFVNPDKLKSGGRANTGGLVAEDIYLKVDGTWTLISKDECKVEAQGFTKQACFVGMGMHYFYKVTPTSDCGDFQGTFLLYEQGQLIGLGFNPFGAFTSKDRVWFEDVPPNVVKKIVPNGPECMTDWVTHYGATSFHIFFKRFPRVTICSWPWQKGSRCNKQ</sequence>
<proteinExistence type="predicted"/>
<dbReference type="AlphaFoldDB" id="A0A1B6GB43"/>
<accession>A0A1B6GB43</accession>
<reference evidence="1" key="1">
    <citation type="submission" date="2015-11" db="EMBL/GenBank/DDBJ databases">
        <title>De novo transcriptome assembly of four potential Pierce s Disease insect vectors from Arizona vineyards.</title>
        <authorList>
            <person name="Tassone E.E."/>
        </authorList>
    </citation>
    <scope>NUCLEOTIDE SEQUENCE</scope>
</reference>
<organism evidence="1">
    <name type="scientific">Cuerna arida</name>
    <dbReference type="NCBI Taxonomy" id="1464854"/>
    <lineage>
        <taxon>Eukaryota</taxon>
        <taxon>Metazoa</taxon>
        <taxon>Ecdysozoa</taxon>
        <taxon>Arthropoda</taxon>
        <taxon>Hexapoda</taxon>
        <taxon>Insecta</taxon>
        <taxon>Pterygota</taxon>
        <taxon>Neoptera</taxon>
        <taxon>Paraneoptera</taxon>
        <taxon>Hemiptera</taxon>
        <taxon>Auchenorrhyncha</taxon>
        <taxon>Membracoidea</taxon>
        <taxon>Cicadellidae</taxon>
        <taxon>Cicadellinae</taxon>
        <taxon>Proconiini</taxon>
        <taxon>Cuerna</taxon>
    </lineage>
</organism>
<protein>
    <submittedName>
        <fullName evidence="1">Uncharacterized protein</fullName>
    </submittedName>
</protein>